<dbReference type="InterPro" id="IPR027417">
    <property type="entry name" value="P-loop_NTPase"/>
</dbReference>
<evidence type="ECO:0000256" key="2">
    <source>
        <dbReference type="ARBA" id="ARBA00012118"/>
    </source>
</evidence>
<accession>A0ABP0XYZ7</accession>
<proteinExistence type="inferred from homology"/>
<evidence type="ECO:0000256" key="3">
    <source>
        <dbReference type="ARBA" id="ARBA00022634"/>
    </source>
</evidence>
<dbReference type="InterPro" id="IPR001267">
    <property type="entry name" value="Thymidine_kinase"/>
</dbReference>
<dbReference type="PROSITE" id="PS00603">
    <property type="entry name" value="TK_CELLULAR_TYPE"/>
    <property type="match status" value="1"/>
</dbReference>
<dbReference type="EMBL" id="OZ021744">
    <property type="protein sequence ID" value="CAK9311737.1"/>
    <property type="molecule type" value="Genomic_DNA"/>
</dbReference>
<keyword evidence="5 8" id="KW-0547">Nucleotide-binding</keyword>
<evidence type="ECO:0000256" key="5">
    <source>
        <dbReference type="ARBA" id="ARBA00022741"/>
    </source>
</evidence>
<keyword evidence="11" id="KW-1185">Reference proteome</keyword>
<keyword evidence="3 8" id="KW-0237">DNA synthesis</keyword>
<dbReference type="Gene3D" id="3.40.50.300">
    <property type="entry name" value="P-loop containing nucleotide triphosphate hydrolases"/>
    <property type="match status" value="1"/>
</dbReference>
<dbReference type="EC" id="2.7.1.21" evidence="2 8"/>
<dbReference type="Pfam" id="PF00265">
    <property type="entry name" value="TK"/>
    <property type="match status" value="1"/>
</dbReference>
<dbReference type="PANTHER" id="PTHR11441">
    <property type="entry name" value="THYMIDINE KINASE"/>
    <property type="match status" value="1"/>
</dbReference>
<sequence>MLTISKMKSFVSSSSFSTLSPYFPITASPSFFSLPSKSPRCSPTFTQVSNYFAFKTPRISFLSTGISSAQNRTGQTAATFSPPSGEIHVIVGPMFAGKTTTLLRRIQSQSSNGRSVAIIKSNKDTRYGLDSIVTHDGMKLPCWALPNLTSFKQKFGQGAYDELDVIGIDEAQFFDDLYDFCREAADIDGKTVIVAGLDGDYLRRNFGSVLNIIPLADSVTKLTARCEICGNRAFFTLRKTEEKETELIGGADVYMPVCRQHYVSGQVVIETARTVVESHKVECRTPA</sequence>
<evidence type="ECO:0000256" key="6">
    <source>
        <dbReference type="ARBA" id="ARBA00022777"/>
    </source>
</evidence>
<keyword evidence="6 8" id="KW-0418">Kinase</keyword>
<dbReference type="Proteomes" id="UP001642487">
    <property type="component" value="Chromosome 10"/>
</dbReference>
<dbReference type="Gene3D" id="3.30.60.20">
    <property type="match status" value="1"/>
</dbReference>
<gene>
    <name evidence="10" type="ORF">CITCOLO1_LOCUS3402</name>
</gene>
<protein>
    <recommendedName>
        <fullName evidence="2 8">Thymidine kinase</fullName>
        <ecNumber evidence="2 8">2.7.1.21</ecNumber>
    </recommendedName>
</protein>
<evidence type="ECO:0000256" key="1">
    <source>
        <dbReference type="ARBA" id="ARBA00007587"/>
    </source>
</evidence>
<dbReference type="SUPFAM" id="SSF57716">
    <property type="entry name" value="Glucocorticoid receptor-like (DNA-binding domain)"/>
    <property type="match status" value="1"/>
</dbReference>
<evidence type="ECO:0000256" key="4">
    <source>
        <dbReference type="ARBA" id="ARBA00022679"/>
    </source>
</evidence>
<evidence type="ECO:0000256" key="9">
    <source>
        <dbReference type="RuleBase" id="RU004165"/>
    </source>
</evidence>
<comment type="similarity">
    <text evidence="1 9">Belongs to the thymidine kinase family.</text>
</comment>
<evidence type="ECO:0000256" key="8">
    <source>
        <dbReference type="RuleBase" id="RU000544"/>
    </source>
</evidence>
<name>A0ABP0XYZ7_9ROSI</name>
<evidence type="ECO:0000313" key="11">
    <source>
        <dbReference type="Proteomes" id="UP001642487"/>
    </source>
</evidence>
<evidence type="ECO:0000256" key="7">
    <source>
        <dbReference type="ARBA" id="ARBA00022840"/>
    </source>
</evidence>
<dbReference type="PANTHER" id="PTHR11441:SF0">
    <property type="entry name" value="THYMIDINE KINASE, CYTOSOLIC"/>
    <property type="match status" value="1"/>
</dbReference>
<keyword evidence="7 8" id="KW-0067">ATP-binding</keyword>
<evidence type="ECO:0000313" key="10">
    <source>
        <dbReference type="EMBL" id="CAK9311737.1"/>
    </source>
</evidence>
<keyword evidence="4 8" id="KW-0808">Transferase</keyword>
<dbReference type="InterPro" id="IPR020633">
    <property type="entry name" value="Thymidine_kinase_CS"/>
</dbReference>
<reference evidence="10 11" key="1">
    <citation type="submission" date="2024-03" db="EMBL/GenBank/DDBJ databases">
        <authorList>
            <person name="Gkanogiannis A."/>
            <person name="Becerra Lopez-Lavalle L."/>
        </authorList>
    </citation>
    <scope>NUCLEOTIDE SEQUENCE [LARGE SCALE GENOMIC DNA]</scope>
</reference>
<dbReference type="SUPFAM" id="SSF52540">
    <property type="entry name" value="P-loop containing nucleoside triphosphate hydrolases"/>
    <property type="match status" value="1"/>
</dbReference>
<organism evidence="10 11">
    <name type="scientific">Citrullus colocynthis</name>
    <name type="common">colocynth</name>
    <dbReference type="NCBI Taxonomy" id="252529"/>
    <lineage>
        <taxon>Eukaryota</taxon>
        <taxon>Viridiplantae</taxon>
        <taxon>Streptophyta</taxon>
        <taxon>Embryophyta</taxon>
        <taxon>Tracheophyta</taxon>
        <taxon>Spermatophyta</taxon>
        <taxon>Magnoliopsida</taxon>
        <taxon>eudicotyledons</taxon>
        <taxon>Gunneridae</taxon>
        <taxon>Pentapetalae</taxon>
        <taxon>rosids</taxon>
        <taxon>fabids</taxon>
        <taxon>Cucurbitales</taxon>
        <taxon>Cucurbitaceae</taxon>
        <taxon>Benincaseae</taxon>
        <taxon>Citrullus</taxon>
    </lineage>
</organism>
<comment type="catalytic activity">
    <reaction evidence="8">
        <text>thymidine + ATP = dTMP + ADP + H(+)</text>
        <dbReference type="Rhea" id="RHEA:19129"/>
        <dbReference type="ChEBI" id="CHEBI:15378"/>
        <dbReference type="ChEBI" id="CHEBI:17748"/>
        <dbReference type="ChEBI" id="CHEBI:30616"/>
        <dbReference type="ChEBI" id="CHEBI:63528"/>
        <dbReference type="ChEBI" id="CHEBI:456216"/>
        <dbReference type="EC" id="2.7.1.21"/>
    </reaction>
</comment>